<protein>
    <submittedName>
        <fullName evidence="2">Uncharacterized protein</fullName>
    </submittedName>
</protein>
<comment type="caution">
    <text evidence="2">The sequence shown here is derived from an EMBL/GenBank/DDBJ whole genome shotgun (WGS) entry which is preliminary data.</text>
</comment>
<accession>A0A5M3WHK7</accession>
<evidence type="ECO:0000256" key="1">
    <source>
        <dbReference type="SAM" id="MobiDB-lite"/>
    </source>
</evidence>
<feature type="compositionally biased region" description="Low complexity" evidence="1">
    <location>
        <begin position="38"/>
        <end position="50"/>
    </location>
</feature>
<feature type="compositionally biased region" description="Acidic residues" evidence="1">
    <location>
        <begin position="11"/>
        <end position="23"/>
    </location>
</feature>
<reference evidence="2 3" key="1">
    <citation type="submission" date="2019-10" db="EMBL/GenBank/DDBJ databases">
        <title>Whole genome shotgun sequence of Acrocarpospora corrugata NBRC 13972.</title>
        <authorList>
            <person name="Ichikawa N."/>
            <person name="Kimura A."/>
            <person name="Kitahashi Y."/>
            <person name="Komaki H."/>
            <person name="Oguchi A."/>
        </authorList>
    </citation>
    <scope>NUCLEOTIDE SEQUENCE [LARGE SCALE GENOMIC DNA]</scope>
    <source>
        <strain evidence="2 3">NBRC 13972</strain>
    </source>
</reference>
<organism evidence="2 3">
    <name type="scientific">Acrocarpospora corrugata</name>
    <dbReference type="NCBI Taxonomy" id="35763"/>
    <lineage>
        <taxon>Bacteria</taxon>
        <taxon>Bacillati</taxon>
        <taxon>Actinomycetota</taxon>
        <taxon>Actinomycetes</taxon>
        <taxon>Streptosporangiales</taxon>
        <taxon>Streptosporangiaceae</taxon>
        <taxon>Acrocarpospora</taxon>
    </lineage>
</organism>
<dbReference type="EMBL" id="BLAD01000114">
    <property type="protein sequence ID" value="GES05818.1"/>
    <property type="molecule type" value="Genomic_DNA"/>
</dbReference>
<keyword evidence="3" id="KW-1185">Reference proteome</keyword>
<evidence type="ECO:0000313" key="3">
    <source>
        <dbReference type="Proteomes" id="UP000334990"/>
    </source>
</evidence>
<feature type="region of interest" description="Disordered" evidence="1">
    <location>
        <begin position="1"/>
        <end position="61"/>
    </location>
</feature>
<proteinExistence type="predicted"/>
<name>A0A5M3WHK7_9ACTN</name>
<dbReference type="AlphaFoldDB" id="A0A5M3WHK7"/>
<gene>
    <name evidence="2" type="ORF">Acor_78870</name>
</gene>
<dbReference type="Proteomes" id="UP000334990">
    <property type="component" value="Unassembled WGS sequence"/>
</dbReference>
<evidence type="ECO:0000313" key="2">
    <source>
        <dbReference type="EMBL" id="GES05818.1"/>
    </source>
</evidence>
<sequence length="61" mass="6408">MRVPVAYGDDQAADAEQDGEQAEQADPLVRDDRQAERGQAGNDQQDGDAQVLSGPDLPGLG</sequence>